<dbReference type="SUPFAM" id="SSF52777">
    <property type="entry name" value="CoA-dependent acyltransferases"/>
    <property type="match status" value="4"/>
</dbReference>
<dbReference type="FunFam" id="3.30.300.30:FF:000010">
    <property type="entry name" value="Enterobactin synthetase component F"/>
    <property type="match status" value="1"/>
</dbReference>
<dbReference type="GO" id="GO:0003824">
    <property type="term" value="F:catalytic activity"/>
    <property type="evidence" value="ECO:0007669"/>
    <property type="project" value="InterPro"/>
</dbReference>
<evidence type="ECO:0000313" key="6">
    <source>
        <dbReference type="EMBL" id="KPA90313.1"/>
    </source>
</evidence>
<evidence type="ECO:0000256" key="1">
    <source>
        <dbReference type="ARBA" id="ARBA00001957"/>
    </source>
</evidence>
<dbReference type="GO" id="GO:0043041">
    <property type="term" value="P:amino acid activation for nonribosomal peptide biosynthetic process"/>
    <property type="evidence" value="ECO:0007669"/>
    <property type="project" value="TreeGrafter"/>
</dbReference>
<dbReference type="Pfam" id="PF13193">
    <property type="entry name" value="AMP-binding_C"/>
    <property type="match status" value="1"/>
</dbReference>
<dbReference type="CDD" id="cd19544">
    <property type="entry name" value="E-C_NRPS"/>
    <property type="match status" value="1"/>
</dbReference>
<dbReference type="Gene3D" id="3.30.559.30">
    <property type="entry name" value="Nonribosomal peptide synthetase, condensation domain"/>
    <property type="match status" value="2"/>
</dbReference>
<dbReference type="InterPro" id="IPR000873">
    <property type="entry name" value="AMP-dep_synth/lig_dom"/>
</dbReference>
<dbReference type="InterPro" id="IPR044894">
    <property type="entry name" value="TubC_N_sf"/>
</dbReference>
<dbReference type="FunFam" id="2.30.38.10:FF:000001">
    <property type="entry name" value="Non-ribosomal peptide synthetase PvdI"/>
    <property type="match status" value="1"/>
</dbReference>
<dbReference type="Gene3D" id="1.10.1200.10">
    <property type="entry name" value="ACP-like"/>
    <property type="match status" value="1"/>
</dbReference>
<keyword evidence="4" id="KW-0597">Phosphoprotein</keyword>
<dbReference type="InterPro" id="IPR036736">
    <property type="entry name" value="ACP-like_sf"/>
</dbReference>
<evidence type="ECO:0000256" key="2">
    <source>
        <dbReference type="ARBA" id="ARBA00006432"/>
    </source>
</evidence>
<dbReference type="EMBL" id="JSYZ01000010">
    <property type="protein sequence ID" value="KPA90313.1"/>
    <property type="molecule type" value="Genomic_DNA"/>
</dbReference>
<protein>
    <submittedName>
        <fullName evidence="6">Amino acid adenylation enzyme/thioester reductase family protein</fullName>
    </submittedName>
</protein>
<evidence type="ECO:0000259" key="5">
    <source>
        <dbReference type="PROSITE" id="PS50075"/>
    </source>
</evidence>
<dbReference type="PANTHER" id="PTHR45527">
    <property type="entry name" value="NONRIBOSOMAL PEPTIDE SYNTHETASE"/>
    <property type="match status" value="1"/>
</dbReference>
<reference evidence="6 7" key="1">
    <citation type="journal article" date="2015" name="PLoS ONE">
        <title>Rice-Infecting Pseudomonas Genomes Are Highly Accessorized and Harbor Multiple Putative Virulence Mechanisms to Cause Sheath Brown Rot.</title>
        <authorList>
            <person name="Quibod I.L."/>
            <person name="Grande G."/>
            <person name="Oreiro E.G."/>
            <person name="Borja F.N."/>
            <person name="Dossa G.S."/>
            <person name="Mauleon R."/>
            <person name="Cruz C.V."/>
            <person name="Oliva R."/>
        </authorList>
    </citation>
    <scope>NUCLEOTIDE SEQUENCE [LARGE SCALE GENOMIC DNA]</scope>
    <source>
        <strain evidence="6 7">IRRI 6609</strain>
    </source>
</reference>
<dbReference type="Gene3D" id="3.40.50.12780">
    <property type="entry name" value="N-terminal domain of ligase-like"/>
    <property type="match status" value="1"/>
</dbReference>
<feature type="non-terminal residue" evidence="6">
    <location>
        <position position="1617"/>
    </location>
</feature>
<dbReference type="Gene3D" id="3.30.559.10">
    <property type="entry name" value="Chloramphenicol acetyltransferase-like domain"/>
    <property type="match status" value="2"/>
</dbReference>
<evidence type="ECO:0000256" key="3">
    <source>
        <dbReference type="ARBA" id="ARBA00022450"/>
    </source>
</evidence>
<accession>A0A0M9GGG0</accession>
<sequence length="1617" mass="179339">MLARLFSHGLEFFIVHADGLVVPQDPVIYLLRTLDQSGVRLSVNANGQLSVKAPKGGLTPELRQLISDNKAALVAQLRDSGAPVRLSVEQRSTPFPLSSGQQRLWFLDRYSPGEARYTISAAVSLRGAAFQVGLLQYAVDALCERHEVLRTTFIEVNGEPRQCVQPTSRQPIAVIDLEALEPAARTAKLYATLESEANKPFDLALGPLLRVGVIRLAPAEHVLFINIHHIIADDWSMTLLVQEIAEFYSRGVAGMACEFTPLALQYLDYAAWQRRQVQNGLLIPQIEYWRTQLADAPELLHLPTDRSRPAVQTYRGASLPFRLKSQMVSRLTAIAQSRGATLFMVLHAAFCVLLHRYSGQTDLCIGVPVAGRGRVEFEPLIGFFVNTLVLRTRIEPSANFSELLEHVKATALQAYACQDVPFEQLVNELKLPRNLSHSPLFQVMLVMQGASRGAINIPGLRVEPLDVAVQVSKYDLTCMFMQSGQEGHMLGSMEYNCDLFDVLTIERLIRHFQAVLEDVMERPDVPVHKLRMLSHDEVRQTLYGWNDTRVALTKPLLAHQQFERQARQNPAKCAVLHEGKELTYHELEVYSRQLAGELLRHGVGAGTYVAVMLERGLDIPIALLGILRAGATYVPLDPSHPVERINFMLEDCGSAFILAGRDAFNGLESIVGCTRLEPWALYGPDVPVPLPESLPVVSESGLAYVIYTSGSTGLPKGVMVEHRNLMNLLRAMQRQIPLGVADRFLSVTTLSFDIAALELFHPLIHGALLLLASRQTAANPQSLAKIVDDHAVTVMQATPSTWRMLAEQGWPSRRMQILSGGEPLPAGLRQSLLDYAGAFWNLYGPTETTIWSTCHRFDTADGRDTIIGAPIDNTQVYVLGPAGELLPIGVVGEIYIGGAGVSRGYLNRPALTAQRFVPDPYGTEHGGRLYRTGDLGAWRADGSLEYVGRYDFQVKIRGARIELGEIESALAKHEQVRQVVVDARFDAEGNQRLVAYVVSRQADQDMLVTTLRAHLRATLAEHMLPSVLVFLDALPLTANGKIDRKALPAPERLLPMTSNDTAPQSEYEQVLVEVWKGLLGLERVGRNDNFFEIGGHSLLAVSMVAKLRKYGLELDIHSIFARPRLAEMADVLREASNVEVPANLITSETSSITPEMLPLIALSQADIDLLVQQVPGGIANIQDIYALSPMQDGILFHHLLAPQGDPYLMVYELAFAERAILDRYLSKVEQVIGRHDILRTSFHWRDLPVPAQVVWRHAPLQTTFLELDARHGPVLEQLRDRFDPRKHSLDISQAGLLRAVVAEDAEQGRWLLHLRLHHLIGDHVTLQMLNNEVFSLLADQQCALAPVRHFRDFVAHTYLESAVGRYERFFRDYLSSVSQPSLPFGIAQASPEHFQEHRQWVPAQLLGRLNYHARRLGVSLSSLCHLAWALTVARTSQNRHVVFGTVLLGRASSSAFDEPAMGLLINTLPFSLAVQDVSVDEAVRNAHASLALLLRHEHAPLTLAQRCGSIPASTPLFSALLNYRHNLASVVGTEDALPAGIQWLGGRVGVTYPFSMTIEAHEESMELIAHVVAPVPARRMSDYMLRSLQALANSMDDDSQAMLDGLDILSPDERRQV</sequence>
<proteinExistence type="inferred from homology"/>
<dbReference type="Pfam" id="PF00668">
    <property type="entry name" value="Condensation"/>
    <property type="match status" value="2"/>
</dbReference>
<dbReference type="FunFam" id="3.40.50.12780:FF:000012">
    <property type="entry name" value="Non-ribosomal peptide synthetase"/>
    <property type="match status" value="1"/>
</dbReference>
<dbReference type="Pfam" id="PF00550">
    <property type="entry name" value="PP-binding"/>
    <property type="match status" value="1"/>
</dbReference>
<dbReference type="InterPro" id="IPR042099">
    <property type="entry name" value="ANL_N_sf"/>
</dbReference>
<keyword evidence="3" id="KW-0596">Phosphopantetheine</keyword>
<gene>
    <name evidence="6" type="ORF">PF66_03119</name>
</gene>
<dbReference type="Gene3D" id="3.30.300.30">
    <property type="match status" value="1"/>
</dbReference>
<dbReference type="PANTHER" id="PTHR45527:SF1">
    <property type="entry name" value="FATTY ACID SYNTHASE"/>
    <property type="match status" value="1"/>
</dbReference>
<keyword evidence="7" id="KW-1185">Reference proteome</keyword>
<dbReference type="InterPro" id="IPR009081">
    <property type="entry name" value="PP-bd_ACP"/>
</dbReference>
<dbReference type="GO" id="GO:0031177">
    <property type="term" value="F:phosphopantetheine binding"/>
    <property type="evidence" value="ECO:0007669"/>
    <property type="project" value="TreeGrafter"/>
</dbReference>
<dbReference type="SUPFAM" id="SSF56801">
    <property type="entry name" value="Acetyl-CoA synthetase-like"/>
    <property type="match status" value="1"/>
</dbReference>
<dbReference type="PATRIC" id="fig|50340.43.peg.412"/>
<name>A0A0M9GGG0_9PSED</name>
<dbReference type="PROSITE" id="PS00455">
    <property type="entry name" value="AMP_BINDING"/>
    <property type="match status" value="1"/>
</dbReference>
<dbReference type="SUPFAM" id="SSF47336">
    <property type="entry name" value="ACP-like"/>
    <property type="match status" value="1"/>
</dbReference>
<dbReference type="CDD" id="cd19531">
    <property type="entry name" value="LCL_NRPS-like"/>
    <property type="match status" value="1"/>
</dbReference>
<dbReference type="NCBIfam" id="TIGR01733">
    <property type="entry name" value="AA-adenyl-dom"/>
    <property type="match status" value="1"/>
</dbReference>
<dbReference type="InterPro" id="IPR020845">
    <property type="entry name" value="AMP-binding_CS"/>
</dbReference>
<dbReference type="InterPro" id="IPR041464">
    <property type="entry name" value="TubC_N"/>
</dbReference>
<dbReference type="GO" id="GO:0005737">
    <property type="term" value="C:cytoplasm"/>
    <property type="evidence" value="ECO:0007669"/>
    <property type="project" value="TreeGrafter"/>
</dbReference>
<dbReference type="PROSITE" id="PS50075">
    <property type="entry name" value="CARRIER"/>
    <property type="match status" value="1"/>
</dbReference>
<feature type="domain" description="Carrier" evidence="5">
    <location>
        <begin position="1062"/>
        <end position="1136"/>
    </location>
</feature>
<dbReference type="Proteomes" id="UP000037931">
    <property type="component" value="Unassembled WGS sequence"/>
</dbReference>
<dbReference type="InterPro" id="IPR023213">
    <property type="entry name" value="CAT-like_dom_sf"/>
</dbReference>
<dbReference type="InterPro" id="IPR025110">
    <property type="entry name" value="AMP-bd_C"/>
</dbReference>
<comment type="cofactor">
    <cofactor evidence="1">
        <name>pantetheine 4'-phosphate</name>
        <dbReference type="ChEBI" id="CHEBI:47942"/>
    </cofactor>
</comment>
<dbReference type="STRING" id="50340.PF66_03119"/>
<evidence type="ECO:0000313" key="7">
    <source>
        <dbReference type="Proteomes" id="UP000037931"/>
    </source>
</evidence>
<dbReference type="InterPro" id="IPR010071">
    <property type="entry name" value="AA_adenyl_dom"/>
</dbReference>
<dbReference type="Gene3D" id="1.10.10.1830">
    <property type="entry name" value="Non-ribosomal peptide synthase, adenylation domain"/>
    <property type="match status" value="1"/>
</dbReference>
<organism evidence="6 7">
    <name type="scientific">Pseudomonas asplenii</name>
    <dbReference type="NCBI Taxonomy" id="53407"/>
    <lineage>
        <taxon>Bacteria</taxon>
        <taxon>Pseudomonadati</taxon>
        <taxon>Pseudomonadota</taxon>
        <taxon>Gammaproteobacteria</taxon>
        <taxon>Pseudomonadales</taxon>
        <taxon>Pseudomonadaceae</taxon>
        <taxon>Pseudomonas</taxon>
    </lineage>
</organism>
<dbReference type="GO" id="GO:0044550">
    <property type="term" value="P:secondary metabolite biosynthetic process"/>
    <property type="evidence" value="ECO:0007669"/>
    <property type="project" value="UniProtKB-ARBA"/>
</dbReference>
<dbReference type="InterPro" id="IPR001242">
    <property type="entry name" value="Condensation_dom"/>
</dbReference>
<comment type="similarity">
    <text evidence="2">Belongs to the ATP-dependent AMP-binding enzyme family.</text>
</comment>
<dbReference type="InterPro" id="IPR045851">
    <property type="entry name" value="AMP-bd_C_sf"/>
</dbReference>
<comment type="caution">
    <text evidence="6">The sequence shown here is derived from an EMBL/GenBank/DDBJ whole genome shotgun (WGS) entry which is preliminary data.</text>
</comment>
<dbReference type="CDD" id="cd12116">
    <property type="entry name" value="A_NRPS_Ta1_like"/>
    <property type="match status" value="1"/>
</dbReference>
<evidence type="ECO:0000256" key="4">
    <source>
        <dbReference type="ARBA" id="ARBA00022553"/>
    </source>
</evidence>
<dbReference type="FunFam" id="1.10.1200.10:FF:000005">
    <property type="entry name" value="Nonribosomal peptide synthetase 1"/>
    <property type="match status" value="1"/>
</dbReference>
<dbReference type="Pfam" id="PF18563">
    <property type="entry name" value="TubC_N"/>
    <property type="match status" value="1"/>
</dbReference>
<dbReference type="Pfam" id="PF00501">
    <property type="entry name" value="AMP-binding"/>
    <property type="match status" value="1"/>
</dbReference>